<keyword evidence="12" id="KW-1185">Reference proteome</keyword>
<evidence type="ECO:0000256" key="3">
    <source>
        <dbReference type="ARBA" id="ARBA00019664"/>
    </source>
</evidence>
<comment type="subcellular location">
    <subcellularLocation>
        <location evidence="1">Nucleus</location>
    </subcellularLocation>
</comment>
<name>A0ABY6JV75_9ARAC</name>
<evidence type="ECO:0000256" key="6">
    <source>
        <dbReference type="ARBA" id="ARBA00023163"/>
    </source>
</evidence>
<comment type="function">
    <text evidence="8">Component of the Mediator complex, a coactivator involved in the regulated transcription of nearly all RNA polymerase II-dependent genes. Mediator functions as a bridge to convey information from gene-specific regulatory proteins to the basal RNA polymerase II transcription machinery. Mediator is recruited to promoters by direct interactions with regulatory proteins and serves as a scaffold for the assembly of a functional preinitiation complex with RNA polymerase II and the general transcription factors.</text>
</comment>
<keyword evidence="5" id="KW-0010">Activator</keyword>
<dbReference type="EMBL" id="CP092863">
    <property type="protein sequence ID" value="UYV60288.1"/>
    <property type="molecule type" value="Genomic_DNA"/>
</dbReference>
<evidence type="ECO:0000256" key="4">
    <source>
        <dbReference type="ARBA" id="ARBA00023015"/>
    </source>
</evidence>
<evidence type="ECO:0000313" key="12">
    <source>
        <dbReference type="Proteomes" id="UP001235939"/>
    </source>
</evidence>
<reference evidence="11 12" key="1">
    <citation type="submission" date="2022-01" db="EMBL/GenBank/DDBJ databases">
        <title>A chromosomal length assembly of Cordylochernes scorpioides.</title>
        <authorList>
            <person name="Zeh D."/>
            <person name="Zeh J."/>
        </authorList>
    </citation>
    <scope>NUCLEOTIDE SEQUENCE [LARGE SCALE GENOMIC DNA]</scope>
    <source>
        <strain evidence="11">IN4F17</strain>
        <tissue evidence="11">Whole Body</tissue>
    </source>
</reference>
<protein>
    <recommendedName>
        <fullName evidence="3">Mediator of RNA polymerase II transcription subunit 30</fullName>
    </recommendedName>
    <alternativeName>
        <fullName evidence="9">Mediator complex subunit 30</fullName>
    </alternativeName>
</protein>
<evidence type="ECO:0000256" key="8">
    <source>
        <dbReference type="ARBA" id="ARBA00025687"/>
    </source>
</evidence>
<dbReference type="InterPro" id="IPR021019">
    <property type="entry name" value="Mediator_Med30_met"/>
</dbReference>
<sequence>MAASDMRNRRHVQPLLTWSTNVAHPMASPYHQGGGPVGPPHHYPGAGEVDGSVQAGQAGPSTAAQRADYNSALLCRLGQETVQDIVARMMDAFQTLKTMQVPNGTIQVMNSTDEKKHKLQDIFSHLNLLFRRLRKIFDKCNENFSCMEYTHVEVGGDYPMETNKPRMRANGLEKMMLRKIEERRKRRRLPMCWLKGVKKVTGWLLSMVPLKDEPEVRQDDRKVSEALKGITEEHKNLVEQVSLKNRQIKEVIDLLRSLIWDINTMLYMRKS</sequence>
<evidence type="ECO:0000256" key="7">
    <source>
        <dbReference type="ARBA" id="ARBA00023242"/>
    </source>
</evidence>
<evidence type="ECO:0000256" key="2">
    <source>
        <dbReference type="ARBA" id="ARBA00010606"/>
    </source>
</evidence>
<proteinExistence type="inferred from homology"/>
<dbReference type="Proteomes" id="UP001235939">
    <property type="component" value="Chromosome 01"/>
</dbReference>
<evidence type="ECO:0000256" key="1">
    <source>
        <dbReference type="ARBA" id="ARBA00004123"/>
    </source>
</evidence>
<keyword evidence="6" id="KW-0804">Transcription</keyword>
<evidence type="ECO:0000313" key="11">
    <source>
        <dbReference type="EMBL" id="UYV60288.1"/>
    </source>
</evidence>
<feature type="region of interest" description="Disordered" evidence="10">
    <location>
        <begin position="30"/>
        <end position="61"/>
    </location>
</feature>
<organism evidence="11 12">
    <name type="scientific">Cordylochernes scorpioides</name>
    <dbReference type="NCBI Taxonomy" id="51811"/>
    <lineage>
        <taxon>Eukaryota</taxon>
        <taxon>Metazoa</taxon>
        <taxon>Ecdysozoa</taxon>
        <taxon>Arthropoda</taxon>
        <taxon>Chelicerata</taxon>
        <taxon>Arachnida</taxon>
        <taxon>Pseudoscorpiones</taxon>
        <taxon>Cheliferoidea</taxon>
        <taxon>Chernetidae</taxon>
        <taxon>Cordylochernes</taxon>
    </lineage>
</organism>
<dbReference type="PANTHER" id="PTHR31705:SF4">
    <property type="entry name" value="MEDIATOR OF RNA POLYMERASE II TRANSCRIPTION SUBUNIT 30"/>
    <property type="match status" value="1"/>
</dbReference>
<evidence type="ECO:0000256" key="9">
    <source>
        <dbReference type="ARBA" id="ARBA00031981"/>
    </source>
</evidence>
<keyword evidence="4" id="KW-0805">Transcription regulation</keyword>
<evidence type="ECO:0000256" key="5">
    <source>
        <dbReference type="ARBA" id="ARBA00023159"/>
    </source>
</evidence>
<comment type="similarity">
    <text evidence="2">Belongs to the Mediator complex subunit 30 family.</text>
</comment>
<dbReference type="PANTHER" id="PTHR31705">
    <property type="entry name" value="MEDIATOR OF RNA POLYMERASE II TRANSCRIPTION SUBUNIT 30"/>
    <property type="match status" value="1"/>
</dbReference>
<accession>A0ABY6JV75</accession>
<gene>
    <name evidence="11" type="ORF">LAZ67_1000728</name>
</gene>
<evidence type="ECO:0000256" key="10">
    <source>
        <dbReference type="SAM" id="MobiDB-lite"/>
    </source>
</evidence>
<dbReference type="Pfam" id="PF11315">
    <property type="entry name" value="Med30"/>
    <property type="match status" value="2"/>
</dbReference>
<keyword evidence="7" id="KW-0539">Nucleus</keyword>